<dbReference type="AlphaFoldDB" id="B0ST31"/>
<proteinExistence type="predicted"/>
<dbReference type="EMBL" id="CP000786">
    <property type="protein sequence ID" value="ABZ98271.1"/>
    <property type="molecule type" value="Genomic_DNA"/>
</dbReference>
<accession>B0ST31</accession>
<organism evidence="1 2">
    <name type="scientific">Leptospira biflexa serovar Patoc (strain Patoc 1 / ATCC 23582 / Paris)</name>
    <dbReference type="NCBI Taxonomy" id="456481"/>
    <lineage>
        <taxon>Bacteria</taxon>
        <taxon>Pseudomonadati</taxon>
        <taxon>Spirochaetota</taxon>
        <taxon>Spirochaetia</taxon>
        <taxon>Leptospirales</taxon>
        <taxon>Leptospiraceae</taxon>
        <taxon>Leptospira</taxon>
    </lineage>
</organism>
<dbReference type="STRING" id="456481.LEPBI_I2172"/>
<evidence type="ECO:0008006" key="3">
    <source>
        <dbReference type="Google" id="ProtNLM"/>
    </source>
</evidence>
<keyword evidence="2" id="KW-1185">Reference proteome</keyword>
<dbReference type="KEGG" id="lbi:LEPBI_I2172"/>
<dbReference type="HOGENOM" id="CLU_1052428_0_0_12"/>
<dbReference type="BioCyc" id="LBIF456481:LEPBI_RS10710-MONOMER"/>
<sequence>MEKCFIIQPFDGGKFDKRYEDIFKPAILNAGLEPYRVDQDINSIIPIDEINDNIRDASVCLADITIDNPNVWFELGLAIAYGKDTILVCSEERSTKFPFDIQHRNIIKYKNESASDFEKLKESIENKVKAFSSRKNNMAQLSKNVIKETEGLDSNEIVVLVSVAESFDLADDGLSTYQIKNEAEKAGYTKIATTLALKKLTSIEYLSPKNKIEEYSNEPYTVYSITDNGMQWLLDNKSKLVLKTNEYQ</sequence>
<gene>
    <name evidence="1" type="ordered locus">LEPBI_I2172</name>
</gene>
<dbReference type="RefSeq" id="WP_012389141.1">
    <property type="nucleotide sequence ID" value="NC_010602.1"/>
</dbReference>
<evidence type="ECO:0000313" key="2">
    <source>
        <dbReference type="Proteomes" id="UP000001847"/>
    </source>
</evidence>
<protein>
    <recommendedName>
        <fullName evidence="3">CD-NTase-associated protein 12/Pycsar effector protein TIR domain-containing protein</fullName>
    </recommendedName>
</protein>
<evidence type="ECO:0000313" key="1">
    <source>
        <dbReference type="EMBL" id="ABZ98271.1"/>
    </source>
</evidence>
<name>B0ST31_LEPBP</name>
<reference evidence="1 2" key="1">
    <citation type="journal article" date="2008" name="PLoS ONE">
        <title>Genome sequence of the saprophyte Leptospira biflexa provides insights into the evolution of Leptospira and the pathogenesis of leptospirosis.</title>
        <authorList>
            <person name="Picardeau M."/>
            <person name="Bulach D.M."/>
            <person name="Bouchier C."/>
            <person name="Zuerner R.L."/>
            <person name="Zidane N."/>
            <person name="Wilson P.J."/>
            <person name="Creno S."/>
            <person name="Kuczek E.S."/>
            <person name="Bommezzadri S."/>
            <person name="Davis J.C."/>
            <person name="McGrath A."/>
            <person name="Johnson M.J."/>
            <person name="Boursaux-Eude C."/>
            <person name="Seemann T."/>
            <person name="Rouy Z."/>
            <person name="Coppel R.L."/>
            <person name="Rood J.I."/>
            <person name="Lajus A."/>
            <person name="Davies J.K."/>
            <person name="Medigue C."/>
            <person name="Adler B."/>
        </authorList>
    </citation>
    <scope>NUCLEOTIDE SEQUENCE [LARGE SCALE GENOMIC DNA]</scope>
    <source>
        <strain evidence="2">Patoc 1 / ATCC 23582 / Paris</strain>
    </source>
</reference>
<dbReference type="Proteomes" id="UP000001847">
    <property type="component" value="Chromosome I"/>
</dbReference>
<dbReference type="OrthoDB" id="9815193at2"/>
<dbReference type="Gene3D" id="3.40.50.450">
    <property type="match status" value="1"/>
</dbReference>